<reference evidence="3" key="1">
    <citation type="journal article" date="2017" name="ISME J.">
        <title>Novel chaperonins are prevalent in the virioplankton and demonstrate links to viral biology and ecology.</title>
        <authorList>
            <person name="Marine R.L."/>
            <person name="Nasko D.J."/>
            <person name="Wray J."/>
            <person name="Polson S.W."/>
            <person name="Wommack K.E."/>
        </authorList>
    </citation>
    <scope>NUCLEOTIDE SEQUENCE</scope>
</reference>
<dbReference type="Gene3D" id="1.10.560.10">
    <property type="entry name" value="GroEL-like equatorial domain"/>
    <property type="match status" value="1"/>
</dbReference>
<dbReference type="GO" id="GO:0005524">
    <property type="term" value="F:ATP binding"/>
    <property type="evidence" value="ECO:0007669"/>
    <property type="project" value="InterPro"/>
</dbReference>
<dbReference type="InterPro" id="IPR027409">
    <property type="entry name" value="GroEL-like_apical_dom_sf"/>
</dbReference>
<proteinExistence type="inferred from homology"/>
<dbReference type="Pfam" id="PF00118">
    <property type="entry name" value="Cpn60_TCP1"/>
    <property type="match status" value="1"/>
</dbReference>
<dbReference type="SUPFAM" id="SSF52029">
    <property type="entry name" value="GroEL apical domain-like"/>
    <property type="match status" value="1"/>
</dbReference>
<evidence type="ECO:0000256" key="1">
    <source>
        <dbReference type="ARBA" id="ARBA00006607"/>
    </source>
</evidence>
<name>A0A240F787_9VIRU</name>
<dbReference type="PANTHER" id="PTHR45633">
    <property type="entry name" value="60 KDA HEAT SHOCK PROTEIN, MITOCHONDRIAL"/>
    <property type="match status" value="1"/>
</dbReference>
<evidence type="ECO:0000313" key="3">
    <source>
        <dbReference type="EMBL" id="AQM32655.1"/>
    </source>
</evidence>
<dbReference type="InterPro" id="IPR027410">
    <property type="entry name" value="TCP-1-like_intermed_sf"/>
</dbReference>
<dbReference type="NCBIfam" id="NF000592">
    <property type="entry name" value="PRK00013.1"/>
    <property type="match status" value="1"/>
</dbReference>
<dbReference type="NCBIfam" id="NF009489">
    <property type="entry name" value="PRK12851.1"/>
    <property type="match status" value="1"/>
</dbReference>
<dbReference type="NCBIfam" id="NF009487">
    <property type="entry name" value="PRK12849.1"/>
    <property type="match status" value="1"/>
</dbReference>
<dbReference type="InterPro" id="IPR002423">
    <property type="entry name" value="Cpn60/GroEL/TCP-1"/>
</dbReference>
<protein>
    <submittedName>
        <fullName evidence="3">Chaperonin GroEL</fullName>
    </submittedName>
</protein>
<dbReference type="SUPFAM" id="SSF48592">
    <property type="entry name" value="GroEL equatorial domain-like"/>
    <property type="match status" value="1"/>
</dbReference>
<keyword evidence="2" id="KW-0143">Chaperone</keyword>
<sequence>MSKQGYIPKDLHFDSEGREKLIKGITKISKAVKSTLGPRGKTVLIESPDHLRGITITKDGVTVAKSVSLDDPVENLAIQIMKDAAERTANSAGDGTTTAIVLAEGFVNSGQKHLTEKNNTTQVIRYINGIIEDLIKQLSKNSKKITKRSLLNVARISANNDSQIGNIIADAYQQVGTDGIVTVEKSQNHETYAEVTNGIKIDRGYTSNLFVNNQKKDECVLEDVRVLVCDQEISNILQIENVLKPIIQSNEKLLIIADCGQNVINTFAANVVRNNLKLCNIAPPSFGYKKSELMQDIAATVGATYFSEQTGDDLSLLRMEDLGFANKIIIGKTQSVLVKNDDPSEELKQRIAELRVQQANNDNPVDRKFIDERIASLAGAIGCIYVGGNSDVEQKEKFDRVDDSVCAVRSALEEGIVAGGGIALYQLSLNMSNQNKDDIDYTAAFNIVKDTLRKPIKQILRNAGMESKTILDSIEIRNKNNSNYGFDVKNETYGDMFKLGVIDPLKVTKNALINASSVATTILSTNAIVTHQRIKID</sequence>
<dbReference type="SUPFAM" id="SSF54849">
    <property type="entry name" value="GroEL-intermediate domain like"/>
    <property type="match status" value="1"/>
</dbReference>
<gene>
    <name evidence="3" type="primary">GroEL</name>
</gene>
<comment type="similarity">
    <text evidence="1">Belongs to the chaperonin (HSP60) family.</text>
</comment>
<dbReference type="InterPro" id="IPR027413">
    <property type="entry name" value="GROEL-like_equatorial_sf"/>
</dbReference>
<dbReference type="Gene3D" id="3.50.7.10">
    <property type="entry name" value="GroEL"/>
    <property type="match status" value="1"/>
</dbReference>
<dbReference type="FunFam" id="3.50.7.10:FF:000001">
    <property type="entry name" value="60 kDa chaperonin"/>
    <property type="match status" value="1"/>
</dbReference>
<dbReference type="Gene3D" id="3.30.260.10">
    <property type="entry name" value="TCP-1-like chaperonin intermediate domain"/>
    <property type="match status" value="1"/>
</dbReference>
<dbReference type="EMBL" id="KU595489">
    <property type="protein sequence ID" value="AQM32655.1"/>
    <property type="molecule type" value="Genomic_DNA"/>
</dbReference>
<dbReference type="GO" id="GO:0140662">
    <property type="term" value="F:ATP-dependent protein folding chaperone"/>
    <property type="evidence" value="ECO:0007669"/>
    <property type="project" value="InterPro"/>
</dbReference>
<dbReference type="PRINTS" id="PR00298">
    <property type="entry name" value="CHAPERONIN60"/>
</dbReference>
<evidence type="ECO:0000256" key="2">
    <source>
        <dbReference type="ARBA" id="ARBA00023186"/>
    </source>
</evidence>
<organism evidence="3">
    <name type="scientific">uncultured virus</name>
    <dbReference type="NCBI Taxonomy" id="340016"/>
    <lineage>
        <taxon>Viruses</taxon>
        <taxon>environmental samples</taxon>
    </lineage>
</organism>
<accession>A0A240F787</accession>
<dbReference type="InterPro" id="IPR001844">
    <property type="entry name" value="Cpn60/GroEL"/>
</dbReference>
<dbReference type="GO" id="GO:0042026">
    <property type="term" value="P:protein refolding"/>
    <property type="evidence" value="ECO:0007669"/>
    <property type="project" value="InterPro"/>
</dbReference>